<dbReference type="EMBL" id="ABFC01001003">
    <property type="protein sequence ID" value="EFA27997.1"/>
    <property type="molecule type" value="Genomic_DNA"/>
</dbReference>
<evidence type="ECO:0000313" key="1">
    <source>
        <dbReference type="EMBL" id="EFA27997.1"/>
    </source>
</evidence>
<dbReference type="AlphaFoldDB" id="A0A7G2JXR8"/>
<gene>
    <name evidence="1" type="ORF">HAINFHK1212_1638</name>
</gene>
<reference evidence="1" key="1">
    <citation type="journal article" date="2010" name="Genomics">
        <title>Tracing phylogenomic events leading to diversity of Haemophilus influenzae and the emergence of Brazilian Purpuric Fever (BPF)-associated clones.</title>
        <authorList>
            <person name="Papazisi L."/>
            <person name="Ratnayake S."/>
            <person name="Remortel B.G."/>
            <person name="Bock G.R."/>
            <person name="Liang W."/>
            <person name="Saeed A.I."/>
            <person name="Liu J."/>
            <person name="Fleischmann R.D."/>
            <person name="Kilian M."/>
            <person name="Peterson S.N."/>
        </authorList>
    </citation>
    <scope>NUCLEOTIDE SEQUENCE [LARGE SCALE GENOMIC DNA]</scope>
    <source>
        <strain evidence="1">HK1212</strain>
    </source>
</reference>
<name>A0A7G2JXR8_HAEIF</name>
<organism evidence="1">
    <name type="scientific">Haemophilus influenzae HK1212</name>
    <dbReference type="NCBI Taxonomy" id="456482"/>
    <lineage>
        <taxon>Bacteria</taxon>
        <taxon>Pseudomonadati</taxon>
        <taxon>Pseudomonadota</taxon>
        <taxon>Gammaproteobacteria</taxon>
        <taxon>Pasteurellales</taxon>
        <taxon>Pasteurellaceae</taxon>
        <taxon>Haemophilus</taxon>
    </lineage>
</organism>
<sequence length="68" mass="7582">MKKILVVHPALVLGGTESVLIDFLKILGKYADQYNVELLLLENRQNHRVDEIPSSISISYGLTGIESE</sequence>
<feature type="non-terminal residue" evidence="1">
    <location>
        <position position="68"/>
    </location>
</feature>
<accession>A0A7G2JXR8</accession>
<evidence type="ECO:0008006" key="2">
    <source>
        <dbReference type="Google" id="ProtNLM"/>
    </source>
</evidence>
<protein>
    <recommendedName>
        <fullName evidence="2">Glycosyltransferase</fullName>
    </recommendedName>
</protein>
<comment type="caution">
    <text evidence="1">The sequence shown here is derived from an EMBL/GenBank/DDBJ whole genome shotgun (WGS) entry which is preliminary data.</text>
</comment>
<proteinExistence type="predicted"/>